<feature type="compositionally biased region" description="Basic and acidic residues" evidence="1">
    <location>
        <begin position="257"/>
        <end position="288"/>
    </location>
</feature>
<feature type="compositionally biased region" description="Basic and acidic residues" evidence="1">
    <location>
        <begin position="16"/>
        <end position="31"/>
    </location>
</feature>
<gene>
    <name evidence="2" type="ORF">MYCIT1_LOCUS5994</name>
</gene>
<name>A0AAD2Q1C5_9AGAR</name>
<accession>A0AAD2Q1C5</accession>
<keyword evidence="3" id="KW-1185">Reference proteome</keyword>
<dbReference type="EMBL" id="CAVNYO010000082">
    <property type="protein sequence ID" value="CAK5265208.1"/>
    <property type="molecule type" value="Genomic_DNA"/>
</dbReference>
<evidence type="ECO:0000256" key="1">
    <source>
        <dbReference type="SAM" id="MobiDB-lite"/>
    </source>
</evidence>
<reference evidence="2" key="1">
    <citation type="submission" date="2023-11" db="EMBL/GenBank/DDBJ databases">
        <authorList>
            <person name="De Vega J J."/>
            <person name="De Vega J J."/>
        </authorList>
    </citation>
    <scope>NUCLEOTIDE SEQUENCE</scope>
</reference>
<dbReference type="Proteomes" id="UP001295794">
    <property type="component" value="Unassembled WGS sequence"/>
</dbReference>
<feature type="compositionally biased region" description="Polar residues" evidence="1">
    <location>
        <begin position="53"/>
        <end position="63"/>
    </location>
</feature>
<evidence type="ECO:0000313" key="2">
    <source>
        <dbReference type="EMBL" id="CAK5265208.1"/>
    </source>
</evidence>
<comment type="caution">
    <text evidence="2">The sequence shown here is derived from an EMBL/GenBank/DDBJ whole genome shotgun (WGS) entry which is preliminary data.</text>
</comment>
<sequence length="309" mass="34138">MTEYTTSSQAIRDYLSSKERTRQWVQHRTDPPELCYSPSIVPSILDDPDFVPSTPSDAGSTHSLPPKMVLRYTDGRPDVPIPAPTLKRGGSKLRPTGTSRSHTIPHHDRPRTGSHAAPHVPEEIRILPAPDASIPPQPRSHARSKSLPRNAHAEPVPDMPIPGLPGPVPLSGRAPMVTFSQQPGPQWHPHSQGHRNAPPSIVYAPSHHRSHPHYAPPVIFSHPPKVGPDGVIYSHSAPVPANYGQSYHPTPYPSVGSDERHTAERHSRSRTPHPEASRSRHRHKEEMRPHVLCPSDWATEGARYPHAGY</sequence>
<protein>
    <submittedName>
        <fullName evidence="2">Uncharacterized protein</fullName>
    </submittedName>
</protein>
<feature type="region of interest" description="Disordered" evidence="1">
    <location>
        <begin position="242"/>
        <end position="288"/>
    </location>
</feature>
<evidence type="ECO:0000313" key="3">
    <source>
        <dbReference type="Proteomes" id="UP001295794"/>
    </source>
</evidence>
<feature type="region of interest" description="Disordered" evidence="1">
    <location>
        <begin position="16"/>
        <end position="160"/>
    </location>
</feature>
<dbReference type="AlphaFoldDB" id="A0AAD2Q1C5"/>
<organism evidence="2 3">
    <name type="scientific">Mycena citricolor</name>
    <dbReference type="NCBI Taxonomy" id="2018698"/>
    <lineage>
        <taxon>Eukaryota</taxon>
        <taxon>Fungi</taxon>
        <taxon>Dikarya</taxon>
        <taxon>Basidiomycota</taxon>
        <taxon>Agaricomycotina</taxon>
        <taxon>Agaricomycetes</taxon>
        <taxon>Agaricomycetidae</taxon>
        <taxon>Agaricales</taxon>
        <taxon>Marasmiineae</taxon>
        <taxon>Mycenaceae</taxon>
        <taxon>Mycena</taxon>
    </lineage>
</organism>
<feature type="region of interest" description="Disordered" evidence="1">
    <location>
        <begin position="182"/>
        <end position="221"/>
    </location>
</feature>
<proteinExistence type="predicted"/>